<evidence type="ECO:0000313" key="10">
    <source>
        <dbReference type="EMBL" id="KAH9326358.1"/>
    </source>
</evidence>
<evidence type="ECO:0000256" key="7">
    <source>
        <dbReference type="SAM" id="MobiDB-lite"/>
    </source>
</evidence>
<organism evidence="10 11">
    <name type="scientific">Taxus chinensis</name>
    <name type="common">Chinese yew</name>
    <name type="synonym">Taxus wallichiana var. chinensis</name>
    <dbReference type="NCBI Taxonomy" id="29808"/>
    <lineage>
        <taxon>Eukaryota</taxon>
        <taxon>Viridiplantae</taxon>
        <taxon>Streptophyta</taxon>
        <taxon>Embryophyta</taxon>
        <taxon>Tracheophyta</taxon>
        <taxon>Spermatophyta</taxon>
        <taxon>Pinopsida</taxon>
        <taxon>Pinidae</taxon>
        <taxon>Conifers II</taxon>
        <taxon>Cupressales</taxon>
        <taxon>Taxaceae</taxon>
        <taxon>Taxus</taxon>
    </lineage>
</organism>
<feature type="region of interest" description="Disordered" evidence="7">
    <location>
        <begin position="106"/>
        <end position="154"/>
    </location>
</feature>
<dbReference type="PROSITE" id="PS50090">
    <property type="entry name" value="MYB_LIKE"/>
    <property type="match status" value="1"/>
</dbReference>
<feature type="domain" description="HTH myb-type" evidence="9">
    <location>
        <begin position="17"/>
        <end position="71"/>
    </location>
</feature>
<comment type="subcellular location">
    <subcellularLocation>
        <location evidence="1">Nucleus</location>
    </subcellularLocation>
</comment>
<evidence type="ECO:0000256" key="6">
    <source>
        <dbReference type="ARBA" id="ARBA00023242"/>
    </source>
</evidence>
<name>A0AA38LIV9_TAXCH</name>
<dbReference type="EMBL" id="JAHRHJ020000002">
    <property type="protein sequence ID" value="KAH9326358.1"/>
    <property type="molecule type" value="Genomic_DNA"/>
</dbReference>
<feature type="compositionally biased region" description="Polar residues" evidence="7">
    <location>
        <begin position="113"/>
        <end position="127"/>
    </location>
</feature>
<accession>A0AA38LIV9</accession>
<dbReference type="InterPro" id="IPR044676">
    <property type="entry name" value="EOBI/EOBII-like_plant"/>
</dbReference>
<dbReference type="InterPro" id="IPR001005">
    <property type="entry name" value="SANT/Myb"/>
</dbReference>
<gene>
    <name evidence="10" type="ORF">KI387_006536</name>
</gene>
<dbReference type="GO" id="GO:0003700">
    <property type="term" value="F:DNA-binding transcription factor activity"/>
    <property type="evidence" value="ECO:0007669"/>
    <property type="project" value="InterPro"/>
</dbReference>
<evidence type="ECO:0000256" key="2">
    <source>
        <dbReference type="ARBA" id="ARBA00022737"/>
    </source>
</evidence>
<dbReference type="Gene3D" id="1.10.10.60">
    <property type="entry name" value="Homeodomain-like"/>
    <property type="match status" value="1"/>
</dbReference>
<proteinExistence type="predicted"/>
<dbReference type="PANTHER" id="PTHR45675">
    <property type="entry name" value="MYB TRANSCRIPTION FACTOR-RELATED-RELATED"/>
    <property type="match status" value="1"/>
</dbReference>
<evidence type="ECO:0000256" key="3">
    <source>
        <dbReference type="ARBA" id="ARBA00023015"/>
    </source>
</evidence>
<dbReference type="PROSITE" id="PS51294">
    <property type="entry name" value="HTH_MYB"/>
    <property type="match status" value="1"/>
</dbReference>
<keyword evidence="5" id="KW-0804">Transcription</keyword>
<evidence type="ECO:0000256" key="5">
    <source>
        <dbReference type="ARBA" id="ARBA00023163"/>
    </source>
</evidence>
<dbReference type="InterPro" id="IPR017930">
    <property type="entry name" value="Myb_dom"/>
</dbReference>
<evidence type="ECO:0000256" key="4">
    <source>
        <dbReference type="ARBA" id="ARBA00023125"/>
    </source>
</evidence>
<feature type="non-terminal residue" evidence="10">
    <location>
        <position position="1"/>
    </location>
</feature>
<dbReference type="GO" id="GO:0043565">
    <property type="term" value="F:sequence-specific DNA binding"/>
    <property type="evidence" value="ECO:0007669"/>
    <property type="project" value="InterPro"/>
</dbReference>
<dbReference type="Proteomes" id="UP000824469">
    <property type="component" value="Unassembled WGS sequence"/>
</dbReference>
<dbReference type="GO" id="GO:0005634">
    <property type="term" value="C:nucleus"/>
    <property type="evidence" value="ECO:0007669"/>
    <property type="project" value="UniProtKB-SubCell"/>
</dbReference>
<dbReference type="InterPro" id="IPR009057">
    <property type="entry name" value="Homeodomain-like_sf"/>
</dbReference>
<feature type="domain" description="Myb-like" evidence="8">
    <location>
        <begin position="17"/>
        <end position="67"/>
    </location>
</feature>
<evidence type="ECO:0000313" key="11">
    <source>
        <dbReference type="Proteomes" id="UP000824469"/>
    </source>
</evidence>
<keyword evidence="11" id="KW-1185">Reference proteome</keyword>
<dbReference type="AlphaFoldDB" id="A0AA38LIV9"/>
<comment type="caution">
    <text evidence="10">The sequence shown here is derived from an EMBL/GenBank/DDBJ whole genome shotgun (WGS) entry which is preliminary data.</text>
</comment>
<evidence type="ECO:0000259" key="8">
    <source>
        <dbReference type="PROSITE" id="PS50090"/>
    </source>
</evidence>
<dbReference type="CDD" id="cd00167">
    <property type="entry name" value="SANT"/>
    <property type="match status" value="1"/>
</dbReference>
<reference evidence="10 11" key="1">
    <citation type="journal article" date="2021" name="Nat. Plants">
        <title>The Taxus genome provides insights into paclitaxel biosynthesis.</title>
        <authorList>
            <person name="Xiong X."/>
            <person name="Gou J."/>
            <person name="Liao Q."/>
            <person name="Li Y."/>
            <person name="Zhou Q."/>
            <person name="Bi G."/>
            <person name="Li C."/>
            <person name="Du R."/>
            <person name="Wang X."/>
            <person name="Sun T."/>
            <person name="Guo L."/>
            <person name="Liang H."/>
            <person name="Lu P."/>
            <person name="Wu Y."/>
            <person name="Zhang Z."/>
            <person name="Ro D.K."/>
            <person name="Shang Y."/>
            <person name="Huang S."/>
            <person name="Yan J."/>
        </authorList>
    </citation>
    <scope>NUCLEOTIDE SEQUENCE [LARGE SCALE GENOMIC DNA]</scope>
    <source>
        <strain evidence="10">Ta-2019</strain>
    </source>
</reference>
<dbReference type="SUPFAM" id="SSF46689">
    <property type="entry name" value="Homeodomain-like"/>
    <property type="match status" value="1"/>
</dbReference>
<evidence type="ECO:0000259" key="9">
    <source>
        <dbReference type="PROSITE" id="PS51294"/>
    </source>
</evidence>
<dbReference type="Pfam" id="PF00249">
    <property type="entry name" value="Myb_DNA-binding"/>
    <property type="match status" value="1"/>
</dbReference>
<sequence>LKRSGRSCRRRWVNYLSPNLKRTKFTTDEERLIIELHARWGNRWSRIAQSLPGRTDGSIQNYWRTHIKNKNHLQENVSGIQYWSNVNFHRLIGSSSIPYSFQEPAGLKRNDEQTSTSLPKQSIQDGQVTHKNDIKEENPDTSNGGKSEESGEGHSIDFPYSFSVEYLNAMTVSELYSDGKADCSLYNMVSPVVFPDNALYSDELWNMDEG</sequence>
<keyword evidence="4" id="KW-0238">DNA-binding</keyword>
<keyword evidence="6" id="KW-0539">Nucleus</keyword>
<feature type="compositionally biased region" description="Basic and acidic residues" evidence="7">
    <location>
        <begin position="128"/>
        <end position="138"/>
    </location>
</feature>
<evidence type="ECO:0000256" key="1">
    <source>
        <dbReference type="ARBA" id="ARBA00004123"/>
    </source>
</evidence>
<keyword evidence="3" id="KW-0805">Transcription regulation</keyword>
<keyword evidence="2" id="KW-0677">Repeat</keyword>
<protein>
    <submittedName>
        <fullName evidence="10">Uncharacterized protein</fullName>
    </submittedName>
</protein>
<dbReference type="SMART" id="SM00717">
    <property type="entry name" value="SANT"/>
    <property type="match status" value="1"/>
</dbReference>